<organism evidence="2 3">
    <name type="scientific">Populus trichocarpa</name>
    <name type="common">Western balsam poplar</name>
    <name type="synonym">Populus balsamifera subsp. trichocarpa</name>
    <dbReference type="NCBI Taxonomy" id="3694"/>
    <lineage>
        <taxon>Eukaryota</taxon>
        <taxon>Viridiplantae</taxon>
        <taxon>Streptophyta</taxon>
        <taxon>Embryophyta</taxon>
        <taxon>Tracheophyta</taxon>
        <taxon>Spermatophyta</taxon>
        <taxon>Magnoliopsida</taxon>
        <taxon>eudicotyledons</taxon>
        <taxon>Gunneridae</taxon>
        <taxon>Pentapetalae</taxon>
        <taxon>rosids</taxon>
        <taxon>fabids</taxon>
        <taxon>Malpighiales</taxon>
        <taxon>Salicaceae</taxon>
        <taxon>Saliceae</taxon>
        <taxon>Populus</taxon>
    </lineage>
</organism>
<gene>
    <name evidence="2" type="ORF">POPTR_005G039600</name>
</gene>
<sequence length="83" mass="8895">MIPAAKQKSSFYSTSKRVHKQATIATGGASTSLGGQKKTRLVEPPQALDLPRTPAKNTAGFCSFQPIPFISKTRTHNIPSSQP</sequence>
<dbReference type="AlphaFoldDB" id="A0A2K2AB93"/>
<evidence type="ECO:0000256" key="1">
    <source>
        <dbReference type="SAM" id="MobiDB-lite"/>
    </source>
</evidence>
<evidence type="ECO:0000313" key="3">
    <source>
        <dbReference type="Proteomes" id="UP000006729"/>
    </source>
</evidence>
<dbReference type="Proteomes" id="UP000006729">
    <property type="component" value="Chromosome 5"/>
</dbReference>
<dbReference type="EMBL" id="CM009294">
    <property type="protein sequence ID" value="PNT34802.1"/>
    <property type="molecule type" value="Genomic_DNA"/>
</dbReference>
<accession>A0A2K2AB93</accession>
<reference evidence="2 3" key="1">
    <citation type="journal article" date="2006" name="Science">
        <title>The genome of black cottonwood, Populus trichocarpa (Torr. &amp; Gray).</title>
        <authorList>
            <person name="Tuskan G.A."/>
            <person name="Difazio S."/>
            <person name="Jansson S."/>
            <person name="Bohlmann J."/>
            <person name="Grigoriev I."/>
            <person name="Hellsten U."/>
            <person name="Putnam N."/>
            <person name="Ralph S."/>
            <person name="Rombauts S."/>
            <person name="Salamov A."/>
            <person name="Schein J."/>
            <person name="Sterck L."/>
            <person name="Aerts A."/>
            <person name="Bhalerao R.R."/>
            <person name="Bhalerao R.P."/>
            <person name="Blaudez D."/>
            <person name="Boerjan W."/>
            <person name="Brun A."/>
            <person name="Brunner A."/>
            <person name="Busov V."/>
            <person name="Campbell M."/>
            <person name="Carlson J."/>
            <person name="Chalot M."/>
            <person name="Chapman J."/>
            <person name="Chen G.L."/>
            <person name="Cooper D."/>
            <person name="Coutinho P.M."/>
            <person name="Couturier J."/>
            <person name="Covert S."/>
            <person name="Cronk Q."/>
            <person name="Cunningham R."/>
            <person name="Davis J."/>
            <person name="Degroeve S."/>
            <person name="Dejardin A."/>
            <person name="Depamphilis C."/>
            <person name="Detter J."/>
            <person name="Dirks B."/>
            <person name="Dubchak I."/>
            <person name="Duplessis S."/>
            <person name="Ehlting J."/>
            <person name="Ellis B."/>
            <person name="Gendler K."/>
            <person name="Goodstein D."/>
            <person name="Gribskov M."/>
            <person name="Grimwood J."/>
            <person name="Groover A."/>
            <person name="Gunter L."/>
            <person name="Hamberger B."/>
            <person name="Heinze B."/>
            <person name="Helariutta Y."/>
            <person name="Henrissat B."/>
            <person name="Holligan D."/>
            <person name="Holt R."/>
            <person name="Huang W."/>
            <person name="Islam-Faridi N."/>
            <person name="Jones S."/>
            <person name="Jones-Rhoades M."/>
            <person name="Jorgensen R."/>
            <person name="Joshi C."/>
            <person name="Kangasjarvi J."/>
            <person name="Karlsson J."/>
            <person name="Kelleher C."/>
            <person name="Kirkpatrick R."/>
            <person name="Kirst M."/>
            <person name="Kohler A."/>
            <person name="Kalluri U."/>
            <person name="Larimer F."/>
            <person name="Leebens-Mack J."/>
            <person name="Leple J.C."/>
            <person name="Locascio P."/>
            <person name="Lou Y."/>
            <person name="Lucas S."/>
            <person name="Martin F."/>
            <person name="Montanini B."/>
            <person name="Napoli C."/>
            <person name="Nelson D.R."/>
            <person name="Nelson C."/>
            <person name="Nieminen K."/>
            <person name="Nilsson O."/>
            <person name="Pereda V."/>
            <person name="Peter G."/>
            <person name="Philippe R."/>
            <person name="Pilate G."/>
            <person name="Poliakov A."/>
            <person name="Razumovskaya J."/>
            <person name="Richardson P."/>
            <person name="Rinaldi C."/>
            <person name="Ritland K."/>
            <person name="Rouze P."/>
            <person name="Ryaboy D."/>
            <person name="Schmutz J."/>
            <person name="Schrader J."/>
            <person name="Segerman B."/>
            <person name="Shin H."/>
            <person name="Siddiqui A."/>
            <person name="Sterky F."/>
            <person name="Terry A."/>
            <person name="Tsai C.J."/>
            <person name="Uberbacher E."/>
            <person name="Unneberg P."/>
            <person name="Vahala J."/>
            <person name="Wall K."/>
            <person name="Wessler S."/>
            <person name="Yang G."/>
            <person name="Yin T."/>
            <person name="Douglas C."/>
            <person name="Marra M."/>
            <person name="Sandberg G."/>
            <person name="Van de Peer Y."/>
            <person name="Rokhsar D."/>
        </authorList>
    </citation>
    <scope>NUCLEOTIDE SEQUENCE [LARGE SCALE GENOMIC DNA]</scope>
    <source>
        <strain evidence="3">cv. Nisqually</strain>
    </source>
</reference>
<protein>
    <submittedName>
        <fullName evidence="2">Uncharacterized protein</fullName>
    </submittedName>
</protein>
<evidence type="ECO:0000313" key="2">
    <source>
        <dbReference type="EMBL" id="PNT34802.1"/>
    </source>
</evidence>
<proteinExistence type="predicted"/>
<dbReference type="InParanoid" id="A0A2K2AB93"/>
<name>A0A2K2AB93_POPTR</name>
<keyword evidence="3" id="KW-1185">Reference proteome</keyword>
<feature type="region of interest" description="Disordered" evidence="1">
    <location>
        <begin position="1"/>
        <end position="39"/>
    </location>
</feature>